<dbReference type="Proteomes" id="UP001516464">
    <property type="component" value="Unassembled WGS sequence"/>
</dbReference>
<evidence type="ECO:0000313" key="3">
    <source>
        <dbReference type="EMBL" id="KAF7683394.1"/>
    </source>
</evidence>
<reference evidence="3 4" key="1">
    <citation type="submission" date="2019-01" db="EMBL/GenBank/DDBJ databases">
        <title>Genomes sequencing and comparative genomics of infectious freshwater microsporidia, Cucumispora dikerogammari and Thelohania contejeani.</title>
        <authorList>
            <person name="Cormier A."/>
            <person name="Giraud I."/>
            <person name="Wattier R."/>
            <person name="Teixeira M."/>
            <person name="Grandjean F."/>
            <person name="Rigaud T."/>
            <person name="Cordaux R."/>
        </authorList>
    </citation>
    <scope>NUCLEOTIDE SEQUENCE [LARGE SCALE GENOMIC DNA]</scope>
    <source>
        <strain evidence="3">T1</strain>
        <tissue evidence="3">Spores</tissue>
    </source>
</reference>
<evidence type="ECO:0000256" key="1">
    <source>
        <dbReference type="ARBA" id="ARBA00022737"/>
    </source>
</evidence>
<evidence type="ECO:0000313" key="4">
    <source>
        <dbReference type="Proteomes" id="UP001516464"/>
    </source>
</evidence>
<dbReference type="SUPFAM" id="SSF48371">
    <property type="entry name" value="ARM repeat"/>
    <property type="match status" value="1"/>
</dbReference>
<dbReference type="SMART" id="SM00025">
    <property type="entry name" value="Pumilio"/>
    <property type="match status" value="3"/>
</dbReference>
<dbReference type="InterPro" id="IPR011989">
    <property type="entry name" value="ARM-like"/>
</dbReference>
<feature type="repeat" description="Pumilio" evidence="2">
    <location>
        <begin position="337"/>
        <end position="374"/>
    </location>
</feature>
<evidence type="ECO:0000256" key="2">
    <source>
        <dbReference type="PROSITE-ProRule" id="PRU00317"/>
    </source>
</evidence>
<dbReference type="Gene3D" id="1.25.10.10">
    <property type="entry name" value="Leucine-rich Repeat Variant"/>
    <property type="match status" value="1"/>
</dbReference>
<dbReference type="InterPro" id="IPR001313">
    <property type="entry name" value="Pumilio_RNA-bd_rpt"/>
</dbReference>
<organism evidence="3 4">
    <name type="scientific">Astathelohania contejeani</name>
    <dbReference type="NCBI Taxonomy" id="164912"/>
    <lineage>
        <taxon>Eukaryota</taxon>
        <taxon>Fungi</taxon>
        <taxon>Fungi incertae sedis</taxon>
        <taxon>Microsporidia</taxon>
        <taxon>Astathelohaniidae</taxon>
        <taxon>Astathelohania</taxon>
    </lineage>
</organism>
<dbReference type="InterPro" id="IPR016024">
    <property type="entry name" value="ARM-type_fold"/>
</dbReference>
<dbReference type="PROSITE" id="PS50302">
    <property type="entry name" value="PUM"/>
    <property type="match status" value="1"/>
</dbReference>
<accession>A0ABQ7HZ04</accession>
<comment type="caution">
    <text evidence="3">The sequence shown here is derived from an EMBL/GenBank/DDBJ whole genome shotgun (WGS) entry which is preliminary data.</text>
</comment>
<name>A0ABQ7HZ04_9MICR</name>
<keyword evidence="1" id="KW-0677">Repeat</keyword>
<proteinExistence type="predicted"/>
<dbReference type="EMBL" id="SBIQ01000091">
    <property type="protein sequence ID" value="KAF7683394.1"/>
    <property type="molecule type" value="Genomic_DNA"/>
</dbReference>
<sequence length="471" mass="54912">MTNILIYFRRKGKIIGVNILKETYTRRNMENHKAITKPNSVIYMRLHDNDNGTPFSQSNTHDYLILNSQKNKTKDQGMKYIDFNSMGNNLYHTNTVSLMDENLLPSNTNLKNKENYSIIESNTEKNQCKYIAAINPANIYDRKMCIDKNFLFESLKNDKRIKSFTNKDNAVVIQFWQIKDSIEFYQQYYPYGEISFLGKFGSGIQDVKVYPHSGFKPHDDTYVPIYPCDKISVKLDFFDKIDYETNIEEVLEHSTDDTVNGISSEHLIFENRIIYFESLSKLFSTKDVKKYQCWLNLGVKDFIFDHTKELIVGRHTNVILQDAISLCTQKELIDLVDLIGDDIGPISATKHGAYVIQKLLSSAEDLLLQQKIIEYIGNKGYLLVQHPIGNYTIQKILNFNPRFVLDIFLSKWNDIMESDLAIKVFKRCLRYFSEFLTEIIEYNLGNNETIEKRLKKSIEELVFIDDTECNV</sequence>
<protein>
    <submittedName>
        <fullName evidence="3">Pumilio domain-containing protein C6G9.14</fullName>
    </submittedName>
</protein>
<keyword evidence="4" id="KW-1185">Reference proteome</keyword>
<gene>
    <name evidence="3" type="primary">SPAC6G9.14</name>
    <name evidence="3" type="ORF">TCON_1400</name>
</gene>